<name>A0ABX8ADP0_9BRAD</name>
<dbReference type="Gene3D" id="3.30.160.140">
    <property type="entry name" value="Shew3726-like"/>
    <property type="match status" value="1"/>
</dbReference>
<dbReference type="Pfam" id="PF07369">
    <property type="entry name" value="DUF1488"/>
    <property type="match status" value="1"/>
</dbReference>
<dbReference type="SUPFAM" id="SSF160272">
    <property type="entry name" value="Shew3726-like"/>
    <property type="match status" value="1"/>
</dbReference>
<proteinExistence type="predicted"/>
<keyword evidence="2" id="KW-1185">Reference proteome</keyword>
<dbReference type="EMBL" id="CP036498">
    <property type="protein sequence ID" value="QUS40759.1"/>
    <property type="molecule type" value="Genomic_DNA"/>
</dbReference>
<evidence type="ECO:0000313" key="2">
    <source>
        <dbReference type="Proteomes" id="UP000682843"/>
    </source>
</evidence>
<dbReference type="InterPro" id="IPR009962">
    <property type="entry name" value="DUF1488"/>
</dbReference>
<sequence length="91" mass="10540">MALTRGAYQSFDDDRGVVRFSMKNAEVEVACAISTSAMDDLEKSSRTKPEQREEQFMRLRDRIEDSANKKFEKNEFEGTPRGIILRSVDFR</sequence>
<reference evidence="1 2" key="1">
    <citation type="submission" date="2019-02" db="EMBL/GenBank/DDBJ databases">
        <title>Emended description of the genus Rhodopseudomonas and description of Rhodopseudomonas albus sp. nov., a non-phototrophic, heavy-metal-tolerant bacterium isolated from garden soil.</title>
        <authorList>
            <person name="Bao Z."/>
            <person name="Cao W.W."/>
            <person name="Sato Y."/>
            <person name="Nishizawa T."/>
            <person name="Zhao J."/>
            <person name="Guo Y."/>
            <person name="Ohta H."/>
        </authorList>
    </citation>
    <scope>NUCLEOTIDE SEQUENCE [LARGE SCALE GENOMIC DNA]</scope>
    <source>
        <strain evidence="1 2">SK50-23</strain>
    </source>
</reference>
<gene>
    <name evidence="1" type="ORF">RPMA_19410</name>
</gene>
<evidence type="ECO:0000313" key="1">
    <source>
        <dbReference type="EMBL" id="QUS40759.1"/>
    </source>
</evidence>
<dbReference type="Proteomes" id="UP000682843">
    <property type="component" value="Chromosome"/>
</dbReference>
<protein>
    <submittedName>
        <fullName evidence="1">DUF1488 domain-containing protein</fullName>
    </submittedName>
</protein>
<dbReference type="InterPro" id="IPR036692">
    <property type="entry name" value="Shew3726-like_sf"/>
</dbReference>
<accession>A0ABX8ADP0</accession>
<organism evidence="1 2">
    <name type="scientific">Tardiphaga alba</name>
    <dbReference type="NCBI Taxonomy" id="340268"/>
    <lineage>
        <taxon>Bacteria</taxon>
        <taxon>Pseudomonadati</taxon>
        <taxon>Pseudomonadota</taxon>
        <taxon>Alphaproteobacteria</taxon>
        <taxon>Hyphomicrobiales</taxon>
        <taxon>Nitrobacteraceae</taxon>
        <taxon>Tardiphaga</taxon>
    </lineage>
</organism>
<dbReference type="RefSeq" id="WP_211909349.1">
    <property type="nucleotide sequence ID" value="NZ_CP036498.1"/>
</dbReference>